<reference evidence="1" key="1">
    <citation type="journal article" date="2021" name="Nat. Commun.">
        <title>Genetic determinants of endophytism in the Arabidopsis root mycobiome.</title>
        <authorList>
            <person name="Mesny F."/>
            <person name="Miyauchi S."/>
            <person name="Thiergart T."/>
            <person name="Pickel B."/>
            <person name="Atanasova L."/>
            <person name="Karlsson M."/>
            <person name="Huettel B."/>
            <person name="Barry K.W."/>
            <person name="Haridas S."/>
            <person name="Chen C."/>
            <person name="Bauer D."/>
            <person name="Andreopoulos W."/>
            <person name="Pangilinan J."/>
            <person name="LaButti K."/>
            <person name="Riley R."/>
            <person name="Lipzen A."/>
            <person name="Clum A."/>
            <person name="Drula E."/>
            <person name="Henrissat B."/>
            <person name="Kohler A."/>
            <person name="Grigoriev I.V."/>
            <person name="Martin F.M."/>
            <person name="Hacquard S."/>
        </authorList>
    </citation>
    <scope>NUCLEOTIDE SEQUENCE</scope>
    <source>
        <strain evidence="1">MPI-CAGE-CH-0235</strain>
    </source>
</reference>
<dbReference type="Proteomes" id="UP000813444">
    <property type="component" value="Unassembled WGS sequence"/>
</dbReference>
<dbReference type="OrthoDB" id="3794517at2759"/>
<evidence type="ECO:0000313" key="1">
    <source>
        <dbReference type="EMBL" id="KAH7305593.1"/>
    </source>
</evidence>
<gene>
    <name evidence="1" type="ORF">B0I35DRAFT_444083</name>
</gene>
<comment type="caution">
    <text evidence="1">The sequence shown here is derived from an EMBL/GenBank/DDBJ whole genome shotgun (WGS) entry which is preliminary data.</text>
</comment>
<dbReference type="EMBL" id="JAGPNK010000018">
    <property type="protein sequence ID" value="KAH7305593.1"/>
    <property type="molecule type" value="Genomic_DNA"/>
</dbReference>
<organism evidence="1 2">
    <name type="scientific">Stachybotrys elegans</name>
    <dbReference type="NCBI Taxonomy" id="80388"/>
    <lineage>
        <taxon>Eukaryota</taxon>
        <taxon>Fungi</taxon>
        <taxon>Dikarya</taxon>
        <taxon>Ascomycota</taxon>
        <taxon>Pezizomycotina</taxon>
        <taxon>Sordariomycetes</taxon>
        <taxon>Hypocreomycetidae</taxon>
        <taxon>Hypocreales</taxon>
        <taxon>Stachybotryaceae</taxon>
        <taxon>Stachybotrys</taxon>
    </lineage>
</organism>
<name>A0A8K0SEV9_9HYPO</name>
<protein>
    <recommendedName>
        <fullName evidence="3">Extracellular membrane protein CFEM domain-containing protein</fullName>
    </recommendedName>
</protein>
<evidence type="ECO:0008006" key="3">
    <source>
        <dbReference type="Google" id="ProtNLM"/>
    </source>
</evidence>
<sequence length="123" mass="13768">MTYGCGDGSRLTSYRCFCTQSYSKMGWDISTSVARECTHDRAQVTSALQVFHDYCENGTSQLDSITIAPTATPTSDPILSSLMAEWNVTGQFLTESGAESRKSLKALLYLQLVFIMLLSRWWM</sequence>
<proteinExistence type="predicted"/>
<keyword evidence="2" id="KW-1185">Reference proteome</keyword>
<evidence type="ECO:0000313" key="2">
    <source>
        <dbReference type="Proteomes" id="UP000813444"/>
    </source>
</evidence>
<accession>A0A8K0SEV9</accession>
<dbReference type="AlphaFoldDB" id="A0A8K0SEV9"/>